<dbReference type="NCBIfam" id="TIGR00254">
    <property type="entry name" value="GGDEF"/>
    <property type="match status" value="1"/>
</dbReference>
<dbReference type="PANTHER" id="PTHR45138">
    <property type="entry name" value="REGULATORY COMPONENTS OF SENSORY TRANSDUCTION SYSTEM"/>
    <property type="match status" value="1"/>
</dbReference>
<dbReference type="InterPro" id="IPR029787">
    <property type="entry name" value="Nucleotide_cyclase"/>
</dbReference>
<dbReference type="Proteomes" id="UP000325286">
    <property type="component" value="Chromosome"/>
</dbReference>
<feature type="domain" description="GGDEF" evidence="3">
    <location>
        <begin position="380"/>
        <end position="501"/>
    </location>
</feature>
<name>A0A5B9QX11_9BACT</name>
<keyword evidence="5" id="KW-1185">Reference proteome</keyword>
<dbReference type="FunFam" id="3.30.70.270:FF:000001">
    <property type="entry name" value="Diguanylate cyclase domain protein"/>
    <property type="match status" value="1"/>
</dbReference>
<dbReference type="EC" id="2.7.7.65" evidence="1"/>
<gene>
    <name evidence="4" type="primary">ydeH</name>
    <name evidence="4" type="ORF">UC8_36820</name>
</gene>
<dbReference type="Pfam" id="PF00990">
    <property type="entry name" value="GGDEF"/>
    <property type="match status" value="2"/>
</dbReference>
<evidence type="ECO:0000256" key="1">
    <source>
        <dbReference type="ARBA" id="ARBA00012528"/>
    </source>
</evidence>
<evidence type="ECO:0000313" key="5">
    <source>
        <dbReference type="Proteomes" id="UP000325286"/>
    </source>
</evidence>
<protein>
    <recommendedName>
        <fullName evidence="1">diguanylate cyclase</fullName>
        <ecNumber evidence="1">2.7.7.65</ecNumber>
    </recommendedName>
</protein>
<evidence type="ECO:0000313" key="4">
    <source>
        <dbReference type="EMBL" id="QEG41656.1"/>
    </source>
</evidence>
<organism evidence="4 5">
    <name type="scientific">Roseimaritima ulvae</name>
    <dbReference type="NCBI Taxonomy" id="980254"/>
    <lineage>
        <taxon>Bacteria</taxon>
        <taxon>Pseudomonadati</taxon>
        <taxon>Planctomycetota</taxon>
        <taxon>Planctomycetia</taxon>
        <taxon>Pirellulales</taxon>
        <taxon>Pirellulaceae</taxon>
        <taxon>Roseimaritima</taxon>
    </lineage>
</organism>
<evidence type="ECO:0000259" key="3">
    <source>
        <dbReference type="PROSITE" id="PS50887"/>
    </source>
</evidence>
<dbReference type="InterPro" id="IPR043128">
    <property type="entry name" value="Rev_trsase/Diguanyl_cyclase"/>
</dbReference>
<evidence type="ECO:0000256" key="2">
    <source>
        <dbReference type="SAM" id="Coils"/>
    </source>
</evidence>
<keyword evidence="2" id="KW-0175">Coiled coil</keyword>
<dbReference type="CDD" id="cd01949">
    <property type="entry name" value="GGDEF"/>
    <property type="match status" value="1"/>
</dbReference>
<dbReference type="PANTHER" id="PTHR45138:SF24">
    <property type="entry name" value="DIGUANYLATE CYCLASE DGCC-RELATED"/>
    <property type="match status" value="1"/>
</dbReference>
<dbReference type="KEGG" id="rul:UC8_36820"/>
<dbReference type="SUPFAM" id="SSF55073">
    <property type="entry name" value="Nucleotide cyclase"/>
    <property type="match status" value="2"/>
</dbReference>
<keyword evidence="4" id="KW-0808">Transferase</keyword>
<dbReference type="GO" id="GO:0052621">
    <property type="term" value="F:diguanylate cyclase activity"/>
    <property type="evidence" value="ECO:0007669"/>
    <property type="project" value="UniProtKB-EC"/>
</dbReference>
<dbReference type="PROSITE" id="PS50887">
    <property type="entry name" value="GGDEF"/>
    <property type="match status" value="2"/>
</dbReference>
<feature type="coiled-coil region" evidence="2">
    <location>
        <begin position="100"/>
        <end position="134"/>
    </location>
</feature>
<reference evidence="4 5" key="1">
    <citation type="submission" date="2019-08" db="EMBL/GenBank/DDBJ databases">
        <title>Deep-cultivation of Planctomycetes and their phenomic and genomic characterization uncovers novel biology.</title>
        <authorList>
            <person name="Wiegand S."/>
            <person name="Jogler M."/>
            <person name="Boedeker C."/>
            <person name="Pinto D."/>
            <person name="Vollmers J."/>
            <person name="Rivas-Marin E."/>
            <person name="Kohn T."/>
            <person name="Peeters S.H."/>
            <person name="Heuer A."/>
            <person name="Rast P."/>
            <person name="Oberbeckmann S."/>
            <person name="Bunk B."/>
            <person name="Jeske O."/>
            <person name="Meyerdierks A."/>
            <person name="Storesund J.E."/>
            <person name="Kallscheuer N."/>
            <person name="Luecker S."/>
            <person name="Lage O.M."/>
            <person name="Pohl T."/>
            <person name="Merkel B.J."/>
            <person name="Hornburger P."/>
            <person name="Mueller R.-W."/>
            <person name="Bruemmer F."/>
            <person name="Labrenz M."/>
            <person name="Spormann A.M."/>
            <person name="Op den Camp H."/>
            <person name="Overmann J."/>
            <person name="Amann R."/>
            <person name="Jetten M.S.M."/>
            <person name="Mascher T."/>
            <person name="Medema M.H."/>
            <person name="Devos D.P."/>
            <person name="Kaster A.-K."/>
            <person name="Ovreas L."/>
            <person name="Rohde M."/>
            <person name="Galperin M.Y."/>
            <person name="Jogler C."/>
        </authorList>
    </citation>
    <scope>NUCLEOTIDE SEQUENCE [LARGE SCALE GENOMIC DNA]</scope>
    <source>
        <strain evidence="4 5">UC8</strain>
    </source>
</reference>
<feature type="domain" description="GGDEF" evidence="3">
    <location>
        <begin position="163"/>
        <end position="295"/>
    </location>
</feature>
<dbReference type="AlphaFoldDB" id="A0A5B9QX11"/>
<dbReference type="OrthoDB" id="243535at2"/>
<sequence>MLEFIFALVCGLGGLLAGYFLRGSLSQENETPAVDPAGEETTSEDALDRNTVNQVAEQLQRLTARVAADVDEHHTQVQRASNVLCDSDVPPTAESIVATVADLITANQHMQAKLEQAQERIHEQSEQIQTAEARALTDSLTKVWNRRALDEQLQECHAKIGEQACSLMLVDVDHFKKFNDTYGHVAGDHVLTRVAVMLRARLADFAFVARYGGEEFAVLFAGRDINACRHQAELSRRAIGEREIIFEDRSLRVKMSAGLAELQAGESVQDWLKRADAALYTSKQSGRNCGHWMDGDTPRPLRDAQLNKTTALPALPAETSSGPAGQTLRVEAASGEQSLEAEAVGDAMTAPATADKTLAGEPQLREHFGRLVDRLSKVSVELFVLVIRCDQARPATATDASILKVIRATTRSLDYIGQTSNQDLVVCMPSANENSAVERAQRIRSGVEQSPAVAGVGPLTVSIGIACVSAEDDFDSVLSLATAAAEDVQQAGGNQLAVRRPQLIS</sequence>
<dbReference type="RefSeq" id="WP_068137155.1">
    <property type="nucleotide sequence ID" value="NZ_CP042914.1"/>
</dbReference>
<dbReference type="InterPro" id="IPR050469">
    <property type="entry name" value="Diguanylate_Cyclase"/>
</dbReference>
<keyword evidence="4" id="KW-0548">Nucleotidyltransferase</keyword>
<proteinExistence type="predicted"/>
<dbReference type="Gene3D" id="3.30.70.270">
    <property type="match status" value="2"/>
</dbReference>
<dbReference type="EMBL" id="CP042914">
    <property type="protein sequence ID" value="QEG41656.1"/>
    <property type="molecule type" value="Genomic_DNA"/>
</dbReference>
<accession>A0A5B9QX11</accession>
<dbReference type="SMART" id="SM00267">
    <property type="entry name" value="GGDEF"/>
    <property type="match status" value="2"/>
</dbReference>
<dbReference type="InterPro" id="IPR000160">
    <property type="entry name" value="GGDEF_dom"/>
</dbReference>